<evidence type="ECO:0000313" key="4">
    <source>
        <dbReference type="Proteomes" id="UP000033772"/>
    </source>
</evidence>
<organism evidence="3 4">
    <name type="scientific">Nocardioides luteus</name>
    <dbReference type="NCBI Taxonomy" id="1844"/>
    <lineage>
        <taxon>Bacteria</taxon>
        <taxon>Bacillati</taxon>
        <taxon>Actinomycetota</taxon>
        <taxon>Actinomycetes</taxon>
        <taxon>Propionibacteriales</taxon>
        <taxon>Nocardioidaceae</taxon>
        <taxon>Nocardioides</taxon>
    </lineage>
</organism>
<gene>
    <name evidence="3" type="ORF">UG56_012285</name>
</gene>
<dbReference type="CDD" id="cd00592">
    <property type="entry name" value="HTH_MerR-like"/>
    <property type="match status" value="1"/>
</dbReference>
<dbReference type="PROSITE" id="PS50937">
    <property type="entry name" value="HTH_MERR_2"/>
    <property type="match status" value="1"/>
</dbReference>
<dbReference type="Pfam" id="PF13411">
    <property type="entry name" value="MerR_1"/>
    <property type="match status" value="1"/>
</dbReference>
<dbReference type="STRING" id="1844.UG56_012285"/>
<dbReference type="GO" id="GO:0003677">
    <property type="term" value="F:DNA binding"/>
    <property type="evidence" value="ECO:0007669"/>
    <property type="project" value="UniProtKB-KW"/>
</dbReference>
<evidence type="ECO:0000313" key="3">
    <source>
        <dbReference type="EMBL" id="OIJ26492.1"/>
    </source>
</evidence>
<dbReference type="Gene3D" id="1.10.1660.10">
    <property type="match status" value="1"/>
</dbReference>
<keyword evidence="1" id="KW-0238">DNA-binding</keyword>
<reference evidence="3" key="1">
    <citation type="submission" date="2016-10" db="EMBL/GenBank/DDBJ databases">
        <title>Draft Genome Sequence of Nocardioides luteus Strain BAFB, an Alkane-Degrading Bacterium Isolated from JP-7 Polluted Soil.</title>
        <authorList>
            <person name="Brown L."/>
            <person name="Ruiz O.N."/>
            <person name="Gunasekera T."/>
        </authorList>
    </citation>
    <scope>NUCLEOTIDE SEQUENCE [LARGE SCALE GENOMIC DNA]</scope>
    <source>
        <strain evidence="3">BAFB</strain>
    </source>
</reference>
<feature type="domain" description="HTH merR-type" evidence="2">
    <location>
        <begin position="18"/>
        <end position="86"/>
    </location>
</feature>
<dbReference type="EMBL" id="JZDQ02000015">
    <property type="protein sequence ID" value="OIJ26492.1"/>
    <property type="molecule type" value="Genomic_DNA"/>
</dbReference>
<sequence>MAMVWSTVPDMTETTDELMTIDELSTATGLSVRTTRYYASLGLIPAPIRRGRVAYYGPEHRARLDLVTALQAHGFTLQAIERYLARLPADITREDLAMQRAMITSWATEPTEDIQARIGRELIALGLPRDALAAAYAATSRHMAELAAELNVILRDQVVDPFRRTHHSPEEAEHLEEVLPRLRQLTTEAIVVSFQDAVNRTISRNLS</sequence>
<accession>A0A1J4N4L8</accession>
<dbReference type="PANTHER" id="PTHR30204:SF93">
    <property type="entry name" value="HTH MERR-TYPE DOMAIN-CONTAINING PROTEIN"/>
    <property type="match status" value="1"/>
</dbReference>
<dbReference type="OrthoDB" id="6716891at2"/>
<dbReference type="Proteomes" id="UP000033772">
    <property type="component" value="Unassembled WGS sequence"/>
</dbReference>
<dbReference type="AlphaFoldDB" id="A0A1J4N4L8"/>
<proteinExistence type="predicted"/>
<keyword evidence="4" id="KW-1185">Reference proteome</keyword>
<dbReference type="InterPro" id="IPR047057">
    <property type="entry name" value="MerR_fam"/>
</dbReference>
<dbReference type="SMART" id="SM00422">
    <property type="entry name" value="HTH_MERR"/>
    <property type="match status" value="1"/>
</dbReference>
<name>A0A1J4N4L8_9ACTN</name>
<dbReference type="InterPro" id="IPR000551">
    <property type="entry name" value="MerR-type_HTH_dom"/>
</dbReference>
<dbReference type="PANTHER" id="PTHR30204">
    <property type="entry name" value="REDOX-CYCLING DRUG-SENSING TRANSCRIPTIONAL ACTIVATOR SOXR"/>
    <property type="match status" value="1"/>
</dbReference>
<evidence type="ECO:0000256" key="1">
    <source>
        <dbReference type="ARBA" id="ARBA00023125"/>
    </source>
</evidence>
<dbReference type="GO" id="GO:0003700">
    <property type="term" value="F:DNA-binding transcription factor activity"/>
    <property type="evidence" value="ECO:0007669"/>
    <property type="project" value="InterPro"/>
</dbReference>
<dbReference type="InterPro" id="IPR009061">
    <property type="entry name" value="DNA-bd_dom_put_sf"/>
</dbReference>
<protein>
    <submittedName>
        <fullName evidence="3">MerR family transcriptional regulator</fullName>
    </submittedName>
</protein>
<comment type="caution">
    <text evidence="3">The sequence shown here is derived from an EMBL/GenBank/DDBJ whole genome shotgun (WGS) entry which is preliminary data.</text>
</comment>
<dbReference type="SUPFAM" id="SSF46955">
    <property type="entry name" value="Putative DNA-binding domain"/>
    <property type="match status" value="1"/>
</dbReference>
<evidence type="ECO:0000259" key="2">
    <source>
        <dbReference type="PROSITE" id="PS50937"/>
    </source>
</evidence>